<organism evidence="1 2">
    <name type="scientific">Flavobacterium beibuense</name>
    <dbReference type="NCBI Taxonomy" id="657326"/>
    <lineage>
        <taxon>Bacteria</taxon>
        <taxon>Pseudomonadati</taxon>
        <taxon>Bacteroidota</taxon>
        <taxon>Flavobacteriia</taxon>
        <taxon>Flavobacteriales</taxon>
        <taxon>Flavobacteriaceae</taxon>
        <taxon>Flavobacterium</taxon>
    </lineage>
</organism>
<dbReference type="AlphaFoldDB" id="A0A444W3S8"/>
<evidence type="ECO:0000313" key="2">
    <source>
        <dbReference type="Proteomes" id="UP000289775"/>
    </source>
</evidence>
<protein>
    <submittedName>
        <fullName evidence="1">Uncharacterized protein</fullName>
    </submittedName>
</protein>
<name>A0A444W3S8_9FLAO</name>
<accession>A0A444W3S8</accession>
<comment type="caution">
    <text evidence="1">The sequence shown here is derived from an EMBL/GenBank/DDBJ whole genome shotgun (WGS) entry which is preliminary data.</text>
</comment>
<gene>
    <name evidence="1" type="ORF">NU09_3377</name>
</gene>
<dbReference type="EMBL" id="JUIW01000013">
    <property type="protein sequence ID" value="RYJ40547.1"/>
    <property type="molecule type" value="Genomic_DNA"/>
</dbReference>
<reference evidence="1 2" key="1">
    <citation type="submission" date="2014-12" db="EMBL/GenBank/DDBJ databases">
        <title>Genome sequence of Flavobacterium beibuense RSKm HC5.</title>
        <authorList>
            <person name="Kim J.F."/>
            <person name="Song J.Y."/>
            <person name="Kwak M.-J."/>
            <person name="Lee S.-W."/>
        </authorList>
    </citation>
    <scope>NUCLEOTIDE SEQUENCE [LARGE SCALE GENOMIC DNA]</scope>
    <source>
        <strain evidence="1 2">RSKm HC5</strain>
    </source>
</reference>
<proteinExistence type="predicted"/>
<sequence length="37" mass="4152">MQNDLFKSQTDEELSLLEIEVNGAEHVTVEEPGTGEY</sequence>
<dbReference type="Proteomes" id="UP000289775">
    <property type="component" value="Unassembled WGS sequence"/>
</dbReference>
<keyword evidence="2" id="KW-1185">Reference proteome</keyword>
<evidence type="ECO:0000313" key="1">
    <source>
        <dbReference type="EMBL" id="RYJ40547.1"/>
    </source>
</evidence>